<evidence type="ECO:0000259" key="15">
    <source>
        <dbReference type="Pfam" id="PF02563"/>
    </source>
</evidence>
<organism evidence="17 18">
    <name type="scientific">Tropicimonas sediminicola</name>
    <dbReference type="NCBI Taxonomy" id="1031541"/>
    <lineage>
        <taxon>Bacteria</taxon>
        <taxon>Pseudomonadati</taxon>
        <taxon>Pseudomonadota</taxon>
        <taxon>Alphaproteobacteria</taxon>
        <taxon>Rhodobacterales</taxon>
        <taxon>Roseobacteraceae</taxon>
        <taxon>Tropicimonas</taxon>
    </lineage>
</organism>
<dbReference type="GO" id="GO:0046930">
    <property type="term" value="C:pore complex"/>
    <property type="evidence" value="ECO:0007669"/>
    <property type="project" value="UniProtKB-KW"/>
</dbReference>
<dbReference type="InterPro" id="IPR054765">
    <property type="entry name" value="SLBB_dom"/>
</dbReference>
<keyword evidence="10" id="KW-0626">Porin</keyword>
<feature type="domain" description="SLBB" evidence="16">
    <location>
        <begin position="177"/>
        <end position="236"/>
    </location>
</feature>
<dbReference type="PROSITE" id="PS51257">
    <property type="entry name" value="PROKAR_LIPOPROTEIN"/>
    <property type="match status" value="1"/>
</dbReference>
<dbReference type="GO" id="GO:0009279">
    <property type="term" value="C:cell outer membrane"/>
    <property type="evidence" value="ECO:0007669"/>
    <property type="project" value="UniProtKB-SubCell"/>
</dbReference>
<dbReference type="Gene3D" id="3.30.1950.10">
    <property type="entry name" value="wza like domain"/>
    <property type="match status" value="1"/>
</dbReference>
<dbReference type="GO" id="GO:0015159">
    <property type="term" value="F:polysaccharide transmembrane transporter activity"/>
    <property type="evidence" value="ECO:0007669"/>
    <property type="project" value="InterPro"/>
</dbReference>
<comment type="similarity">
    <text evidence="2">Belongs to the BexD/CtrA/VexA family.</text>
</comment>
<dbReference type="Pfam" id="PF02563">
    <property type="entry name" value="Poly_export"/>
    <property type="match status" value="1"/>
</dbReference>
<evidence type="ECO:0000259" key="16">
    <source>
        <dbReference type="Pfam" id="PF22461"/>
    </source>
</evidence>
<feature type="domain" description="Polysaccharide export protein N-terminal" evidence="15">
    <location>
        <begin position="81"/>
        <end position="170"/>
    </location>
</feature>
<dbReference type="InterPro" id="IPR003715">
    <property type="entry name" value="Poly_export_N"/>
</dbReference>
<name>A0A239HZ01_9RHOB</name>
<dbReference type="Pfam" id="PF22461">
    <property type="entry name" value="SLBB_2"/>
    <property type="match status" value="1"/>
</dbReference>
<evidence type="ECO:0000256" key="12">
    <source>
        <dbReference type="ARBA" id="ARBA00023139"/>
    </source>
</evidence>
<dbReference type="PANTHER" id="PTHR33619">
    <property type="entry name" value="POLYSACCHARIDE EXPORT PROTEIN GFCE-RELATED"/>
    <property type="match status" value="1"/>
</dbReference>
<dbReference type="EMBL" id="FZOY01000004">
    <property type="protein sequence ID" value="SNS86555.1"/>
    <property type="molecule type" value="Genomic_DNA"/>
</dbReference>
<reference evidence="17 18" key="1">
    <citation type="submission" date="2017-06" db="EMBL/GenBank/DDBJ databases">
        <authorList>
            <person name="Kim H.J."/>
            <person name="Triplett B.A."/>
        </authorList>
    </citation>
    <scope>NUCLEOTIDE SEQUENCE [LARGE SCALE GENOMIC DNA]</scope>
    <source>
        <strain evidence="17 18">DSM 29339</strain>
    </source>
</reference>
<dbReference type="InterPro" id="IPR049712">
    <property type="entry name" value="Poly_export"/>
</dbReference>
<dbReference type="GO" id="GO:0015288">
    <property type="term" value="F:porin activity"/>
    <property type="evidence" value="ECO:0007669"/>
    <property type="project" value="UniProtKB-KW"/>
</dbReference>
<evidence type="ECO:0000256" key="3">
    <source>
        <dbReference type="ARBA" id="ARBA00022448"/>
    </source>
</evidence>
<sequence length="393" mass="41629">MIRANGIVLASCIALVGCGGGGPSSRAILHGTDVVVGRAKNDAAVNDAPYVLINVDRGIASSVTHARRADEARGFHPVGSPAGVVIGRGDVLEISIVSTAETGFMDFTTASISPISQTTLVPQEVSSDGMVRVPPLGRIKAQGMTVQQFENTLTRMLSDVLVDPAAIVRISDRQSAKVSVVGQVGVPGKYAIDESNLRLLDMISAAGGPVERSENLSVKVSRNGVTQSALMRDVLSNPHLNIYVRTNDVIEVETPENRITILGSGGTKNATLLMNEPDSTVVDVLGNGEGLANRQADRSGVFLYRDVPTSTLSQLGVETYRFTAPTVPTIFRFDLTQPESLFAAKSFEVADGDILYLSTSIKDAFEALSTFIPVPADYIADWTIDGANVIITD</sequence>
<evidence type="ECO:0000256" key="6">
    <source>
        <dbReference type="ARBA" id="ARBA00022692"/>
    </source>
</evidence>
<keyword evidence="12" id="KW-0564">Palmitate</keyword>
<evidence type="ECO:0000256" key="10">
    <source>
        <dbReference type="ARBA" id="ARBA00023114"/>
    </source>
</evidence>
<protein>
    <submittedName>
        <fullName evidence="17">Polysaccharide export outer membrane protein</fullName>
    </submittedName>
</protein>
<evidence type="ECO:0000256" key="2">
    <source>
        <dbReference type="ARBA" id="ARBA00009450"/>
    </source>
</evidence>
<evidence type="ECO:0000256" key="5">
    <source>
        <dbReference type="ARBA" id="ARBA00022597"/>
    </source>
</evidence>
<evidence type="ECO:0000256" key="11">
    <source>
        <dbReference type="ARBA" id="ARBA00023136"/>
    </source>
</evidence>
<evidence type="ECO:0000256" key="1">
    <source>
        <dbReference type="ARBA" id="ARBA00004571"/>
    </source>
</evidence>
<keyword evidence="14" id="KW-0449">Lipoprotein</keyword>
<keyword evidence="7" id="KW-0732">Signal</keyword>
<keyword evidence="6" id="KW-0812">Transmembrane</keyword>
<keyword evidence="3" id="KW-0813">Transport</keyword>
<dbReference type="AlphaFoldDB" id="A0A239HZ01"/>
<keyword evidence="18" id="KW-1185">Reference proteome</keyword>
<dbReference type="PANTHER" id="PTHR33619:SF3">
    <property type="entry name" value="POLYSACCHARIDE EXPORT PROTEIN GFCE-RELATED"/>
    <property type="match status" value="1"/>
</dbReference>
<keyword evidence="8" id="KW-0625">Polysaccharide transport</keyword>
<evidence type="ECO:0000256" key="9">
    <source>
        <dbReference type="ARBA" id="ARBA00023065"/>
    </source>
</evidence>
<keyword evidence="13" id="KW-0998">Cell outer membrane</keyword>
<evidence type="ECO:0000256" key="13">
    <source>
        <dbReference type="ARBA" id="ARBA00023237"/>
    </source>
</evidence>
<dbReference type="GO" id="GO:0006811">
    <property type="term" value="P:monoatomic ion transport"/>
    <property type="evidence" value="ECO:0007669"/>
    <property type="project" value="UniProtKB-KW"/>
</dbReference>
<dbReference type="RefSeq" id="WP_176442854.1">
    <property type="nucleotide sequence ID" value="NZ_FZOY01000004.1"/>
</dbReference>
<dbReference type="Proteomes" id="UP000198426">
    <property type="component" value="Unassembled WGS sequence"/>
</dbReference>
<evidence type="ECO:0000256" key="7">
    <source>
        <dbReference type="ARBA" id="ARBA00022729"/>
    </source>
</evidence>
<accession>A0A239HZ01</accession>
<evidence type="ECO:0000256" key="14">
    <source>
        <dbReference type="ARBA" id="ARBA00023288"/>
    </source>
</evidence>
<proteinExistence type="inferred from homology"/>
<keyword evidence="11" id="KW-0472">Membrane</keyword>
<evidence type="ECO:0000256" key="4">
    <source>
        <dbReference type="ARBA" id="ARBA00022452"/>
    </source>
</evidence>
<keyword evidence="9" id="KW-0406">Ion transport</keyword>
<evidence type="ECO:0000313" key="18">
    <source>
        <dbReference type="Proteomes" id="UP000198426"/>
    </source>
</evidence>
<evidence type="ECO:0000313" key="17">
    <source>
        <dbReference type="EMBL" id="SNS86555.1"/>
    </source>
</evidence>
<gene>
    <name evidence="17" type="ORF">SAMN05421757_104106</name>
</gene>
<comment type="subcellular location">
    <subcellularLocation>
        <location evidence="1">Cell outer membrane</location>
        <topology evidence="1">Multi-pass membrane protein</topology>
    </subcellularLocation>
</comment>
<dbReference type="Gene3D" id="3.10.560.10">
    <property type="entry name" value="Outer membrane lipoprotein wza domain like"/>
    <property type="match status" value="2"/>
</dbReference>
<evidence type="ECO:0000256" key="8">
    <source>
        <dbReference type="ARBA" id="ARBA00023047"/>
    </source>
</evidence>
<keyword evidence="5" id="KW-0762">Sugar transport</keyword>
<keyword evidence="4" id="KW-1134">Transmembrane beta strand</keyword>